<evidence type="ECO:0000313" key="2">
    <source>
        <dbReference type="Proteomes" id="UP001064048"/>
    </source>
</evidence>
<protein>
    <submittedName>
        <fullName evidence="1">Uncharacterized protein</fullName>
    </submittedName>
</protein>
<evidence type="ECO:0000313" key="1">
    <source>
        <dbReference type="EMBL" id="KAI8420216.1"/>
    </source>
</evidence>
<accession>A0ACC0J7Y0</accession>
<proteinExistence type="predicted"/>
<gene>
    <name evidence="1" type="ORF">MSG28_008761</name>
</gene>
<sequence length="135" mass="15611">MTEYIAGFIAAIVLSALLVLWLIYCMFVRERHKRHAHYSIGDIIKRNQELELQANAEITPEKKSGLSAGIFILPTRHRHKDDYDYEKRPDYPESRVPMPLQLSTDKLVEFCDDNDDFYKDGTLEIGSNATYISDV</sequence>
<comment type="caution">
    <text evidence="1">The sequence shown here is derived from an EMBL/GenBank/DDBJ whole genome shotgun (WGS) entry which is preliminary data.</text>
</comment>
<name>A0ACC0J7Y0_CHOFU</name>
<dbReference type="EMBL" id="CM046114">
    <property type="protein sequence ID" value="KAI8420216.1"/>
    <property type="molecule type" value="Genomic_DNA"/>
</dbReference>
<dbReference type="Proteomes" id="UP001064048">
    <property type="component" value="Chromosome 14"/>
</dbReference>
<keyword evidence="2" id="KW-1185">Reference proteome</keyword>
<reference evidence="1 2" key="1">
    <citation type="journal article" date="2022" name="Genome Biol. Evol.">
        <title>The Spruce Budworm Genome: Reconstructing the Evolutionary History of Antifreeze Proteins.</title>
        <authorList>
            <person name="Beliveau C."/>
            <person name="Gagne P."/>
            <person name="Picq S."/>
            <person name="Vernygora O."/>
            <person name="Keeling C.I."/>
            <person name="Pinkney K."/>
            <person name="Doucet D."/>
            <person name="Wen F."/>
            <person name="Johnston J.S."/>
            <person name="Maaroufi H."/>
            <person name="Boyle B."/>
            <person name="Laroche J."/>
            <person name="Dewar K."/>
            <person name="Juretic N."/>
            <person name="Blackburn G."/>
            <person name="Nisole A."/>
            <person name="Brunet B."/>
            <person name="Brandao M."/>
            <person name="Lumley L."/>
            <person name="Duan J."/>
            <person name="Quan G."/>
            <person name="Lucarotti C.J."/>
            <person name="Roe A.D."/>
            <person name="Sperling F.A.H."/>
            <person name="Levesque R.C."/>
            <person name="Cusson M."/>
        </authorList>
    </citation>
    <scope>NUCLEOTIDE SEQUENCE [LARGE SCALE GENOMIC DNA]</scope>
    <source>
        <strain evidence="1">Glfc:IPQL:Cfum</strain>
    </source>
</reference>
<organism evidence="1 2">
    <name type="scientific">Choristoneura fumiferana</name>
    <name type="common">Spruce budworm moth</name>
    <name type="synonym">Archips fumiferana</name>
    <dbReference type="NCBI Taxonomy" id="7141"/>
    <lineage>
        <taxon>Eukaryota</taxon>
        <taxon>Metazoa</taxon>
        <taxon>Ecdysozoa</taxon>
        <taxon>Arthropoda</taxon>
        <taxon>Hexapoda</taxon>
        <taxon>Insecta</taxon>
        <taxon>Pterygota</taxon>
        <taxon>Neoptera</taxon>
        <taxon>Endopterygota</taxon>
        <taxon>Lepidoptera</taxon>
        <taxon>Glossata</taxon>
        <taxon>Ditrysia</taxon>
        <taxon>Tortricoidea</taxon>
        <taxon>Tortricidae</taxon>
        <taxon>Tortricinae</taxon>
        <taxon>Choristoneura</taxon>
    </lineage>
</organism>